<proteinExistence type="predicted"/>
<protein>
    <submittedName>
        <fullName evidence="1">Uncharacterized protein</fullName>
    </submittedName>
</protein>
<accession>A0A481ZGK8</accession>
<gene>
    <name evidence="1" type="ORF">LCPAC406_01830</name>
</gene>
<dbReference type="EMBL" id="MK500606">
    <property type="protein sequence ID" value="QBK93869.1"/>
    <property type="molecule type" value="Genomic_DNA"/>
</dbReference>
<reference evidence="1" key="1">
    <citation type="journal article" date="2019" name="MBio">
        <title>Virus Genomes from Deep Sea Sediments Expand the Ocean Megavirome and Support Independent Origins of Viral Gigantism.</title>
        <authorList>
            <person name="Backstrom D."/>
            <person name="Yutin N."/>
            <person name="Jorgensen S.L."/>
            <person name="Dharamshi J."/>
            <person name="Homa F."/>
            <person name="Zaremba-Niedwiedzka K."/>
            <person name="Spang A."/>
            <person name="Wolf Y.I."/>
            <person name="Koonin E.V."/>
            <person name="Ettema T.J."/>
        </authorList>
    </citation>
    <scope>NUCLEOTIDE SEQUENCE</scope>
</reference>
<organism evidence="1">
    <name type="scientific">Pithovirus LCPAC406</name>
    <dbReference type="NCBI Taxonomy" id="2506599"/>
    <lineage>
        <taxon>Viruses</taxon>
        <taxon>Pithoviruses</taxon>
    </lineage>
</organism>
<sequence>MNNNVMESEEDKKLKRCEIIADRIVEDFINIYENPDYSKKTSYLYEWGSYDMIWRKNKHKSKLRFCQEEIDLLTEGYFYTGSLQNLIDNKLKLKYPHLLHDQGILQTFIYDQEGICIEQRTNNEDILRSESEIMFIRPTKPF</sequence>
<name>A0A481ZGK8_9VIRU</name>
<evidence type="ECO:0000313" key="1">
    <source>
        <dbReference type="EMBL" id="QBK93869.1"/>
    </source>
</evidence>